<proteinExistence type="predicted"/>
<dbReference type="Proteomes" id="UP001252270">
    <property type="component" value="Unassembled WGS sequence"/>
</dbReference>
<protein>
    <submittedName>
        <fullName evidence="2">DUF6455 family protein</fullName>
    </submittedName>
</protein>
<organism evidence="2 3">
    <name type="scientific">Halomonas mongoliensis</name>
    <dbReference type="NCBI Taxonomy" id="321265"/>
    <lineage>
        <taxon>Bacteria</taxon>
        <taxon>Pseudomonadati</taxon>
        <taxon>Pseudomonadota</taxon>
        <taxon>Gammaproteobacteria</taxon>
        <taxon>Oceanospirillales</taxon>
        <taxon>Halomonadaceae</taxon>
        <taxon>Halomonas</taxon>
    </lineage>
</organism>
<evidence type="ECO:0000313" key="3">
    <source>
        <dbReference type="Proteomes" id="UP001252270"/>
    </source>
</evidence>
<dbReference type="EMBL" id="JARWAL010000010">
    <property type="protein sequence ID" value="MDR5893439.1"/>
    <property type="molecule type" value="Genomic_DNA"/>
</dbReference>
<feature type="domain" description="DUF6455" evidence="1">
    <location>
        <begin position="60"/>
        <end position="125"/>
    </location>
</feature>
<dbReference type="Pfam" id="PF20056">
    <property type="entry name" value="DUF6455"/>
    <property type="match status" value="1"/>
</dbReference>
<accession>A0ABU1GN84</accession>
<dbReference type="RefSeq" id="WP_309637048.1">
    <property type="nucleotide sequence ID" value="NZ_JARWAL010000010.1"/>
</dbReference>
<evidence type="ECO:0000313" key="2">
    <source>
        <dbReference type="EMBL" id="MDR5893439.1"/>
    </source>
</evidence>
<name>A0ABU1GN84_9GAMM</name>
<gene>
    <name evidence="2" type="ORF">QC820_11520</name>
</gene>
<reference evidence="2 3" key="1">
    <citation type="submission" date="2023-04" db="EMBL/GenBank/DDBJ databases">
        <title>A long-awaited taxogenomic arrangement of the family Halomonadaceae.</title>
        <authorList>
            <person name="De La Haba R."/>
            <person name="Chuvochina M."/>
            <person name="Wittouck S."/>
            <person name="Arahal D.R."/>
            <person name="Sanchez-Porro C."/>
            <person name="Hugenholtz P."/>
            <person name="Ventosa A."/>
        </authorList>
    </citation>
    <scope>NUCLEOTIDE SEQUENCE [LARGE SCALE GENOMIC DNA]</scope>
    <source>
        <strain evidence="2 3">DSM 17332</strain>
    </source>
</reference>
<keyword evidence="3" id="KW-1185">Reference proteome</keyword>
<dbReference type="InterPro" id="IPR045601">
    <property type="entry name" value="DUF6455"/>
</dbReference>
<comment type="caution">
    <text evidence="2">The sequence shown here is derived from an EMBL/GenBank/DDBJ whole genome shotgun (WGS) entry which is preliminary data.</text>
</comment>
<sequence>MLAITSAMRRVAHAWRCRQQRQAWNALGADQQELRLRDLGLARLDESLFWSGERSPLEQLPRMMDVYGVEHADTILAGPGVRRDLERVCSRCPEKARCKRVLASEPAAEACGFCPNAATLEALRRH</sequence>
<evidence type="ECO:0000259" key="1">
    <source>
        <dbReference type="Pfam" id="PF20056"/>
    </source>
</evidence>